<keyword evidence="1" id="KW-0472">Membrane</keyword>
<dbReference type="RefSeq" id="WP_133119923.1">
    <property type="nucleotide sequence ID" value="NZ_PGTB01000155.1"/>
</dbReference>
<sequence>GAVLPLLLDRLGPAAWPMAWTLIGLVCFAFLPLGLWSAHVLRPARLARAPEPQPLPIRQMLPQIGGYAGFGLGYIVYLTFLSAWMTELGARAELIALVWVLLGLCLCLSPFLWRPVLARFATGLPLALILVGVATGSLLPVLWPGGLGLAVSAAVFGLCVFMAPGAVTSFLRQNLPPDSWGPGLSLFTVVFAVAQTLGPFGAGLIGDLAQNIGVSLAVAAAVLLCGAGSALLQRRLAAPD</sequence>
<reference evidence="2 3" key="1">
    <citation type="journal article" date="2018" name="Int. J. Syst. Evol. Microbiol.">
        <title>Pseudooceanicola lipolyticus sp. nov., a marine alphaproteobacterium, reclassification of Oceanicola flagellatus as Pseudooceanicola flagellatus comb. nov. and emended description of the genus Pseudooceanicola.</title>
        <authorList>
            <person name="Huang M.-M."/>
            <person name="Guo L.-L."/>
            <person name="Wu Y.-H."/>
            <person name="Lai Q.-L."/>
            <person name="Shao Z.-Z."/>
            <person name="Wang C.-S."/>
            <person name="Wu M."/>
            <person name="Xu X.-W."/>
        </authorList>
    </citation>
    <scope>NUCLEOTIDE SEQUENCE [LARGE SCALE GENOMIC DNA]</scope>
    <source>
        <strain evidence="2 3">157</strain>
    </source>
</reference>
<dbReference type="Gene3D" id="1.20.1250.20">
    <property type="entry name" value="MFS general substrate transporter like domains"/>
    <property type="match status" value="1"/>
</dbReference>
<organism evidence="2 3">
    <name type="scientific">Pseudooceanicola lipolyticus</name>
    <dbReference type="NCBI Taxonomy" id="2029104"/>
    <lineage>
        <taxon>Bacteria</taxon>
        <taxon>Pseudomonadati</taxon>
        <taxon>Pseudomonadota</taxon>
        <taxon>Alphaproteobacteria</taxon>
        <taxon>Rhodobacterales</taxon>
        <taxon>Paracoccaceae</taxon>
        <taxon>Pseudooceanicola</taxon>
    </lineage>
</organism>
<dbReference type="SUPFAM" id="SSF103473">
    <property type="entry name" value="MFS general substrate transporter"/>
    <property type="match status" value="1"/>
</dbReference>
<evidence type="ECO:0000313" key="2">
    <source>
        <dbReference type="EMBL" id="PJE34647.1"/>
    </source>
</evidence>
<evidence type="ECO:0000256" key="1">
    <source>
        <dbReference type="SAM" id="Phobius"/>
    </source>
</evidence>
<dbReference type="InterPro" id="IPR010645">
    <property type="entry name" value="MFS_4"/>
</dbReference>
<feature type="transmembrane region" description="Helical" evidence="1">
    <location>
        <begin position="20"/>
        <end position="41"/>
    </location>
</feature>
<name>A0A2M8IVU2_9RHOB</name>
<feature type="transmembrane region" description="Helical" evidence="1">
    <location>
        <begin position="149"/>
        <end position="171"/>
    </location>
</feature>
<accession>A0A2M8IVU2</accession>
<gene>
    <name evidence="2" type="ORF">CVM52_21250</name>
</gene>
<dbReference type="EMBL" id="PGTB01000155">
    <property type="protein sequence ID" value="PJE34647.1"/>
    <property type="molecule type" value="Genomic_DNA"/>
</dbReference>
<proteinExistence type="predicted"/>
<dbReference type="OrthoDB" id="9797953at2"/>
<keyword evidence="3" id="KW-1185">Reference proteome</keyword>
<dbReference type="GO" id="GO:0005886">
    <property type="term" value="C:plasma membrane"/>
    <property type="evidence" value="ECO:0007669"/>
    <property type="project" value="TreeGrafter"/>
</dbReference>
<keyword evidence="1" id="KW-0812">Transmembrane</keyword>
<dbReference type="InterPro" id="IPR036259">
    <property type="entry name" value="MFS_trans_sf"/>
</dbReference>
<dbReference type="Proteomes" id="UP000231553">
    <property type="component" value="Unassembled WGS sequence"/>
</dbReference>
<feature type="transmembrane region" description="Helical" evidence="1">
    <location>
        <begin position="120"/>
        <end position="143"/>
    </location>
</feature>
<feature type="non-terminal residue" evidence="2">
    <location>
        <position position="1"/>
    </location>
</feature>
<dbReference type="PANTHER" id="PTHR23537">
    <property type="match status" value="1"/>
</dbReference>
<feature type="transmembrane region" description="Helical" evidence="1">
    <location>
        <begin position="183"/>
        <end position="206"/>
    </location>
</feature>
<feature type="transmembrane region" description="Helical" evidence="1">
    <location>
        <begin position="94"/>
        <end position="113"/>
    </location>
</feature>
<protein>
    <submittedName>
        <fullName evidence="2">MFS transporter</fullName>
    </submittedName>
</protein>
<comment type="caution">
    <text evidence="2">The sequence shown here is derived from an EMBL/GenBank/DDBJ whole genome shotgun (WGS) entry which is preliminary data.</text>
</comment>
<feature type="transmembrane region" description="Helical" evidence="1">
    <location>
        <begin position="61"/>
        <end position="82"/>
    </location>
</feature>
<evidence type="ECO:0000313" key="3">
    <source>
        <dbReference type="Proteomes" id="UP000231553"/>
    </source>
</evidence>
<dbReference type="Pfam" id="PF06779">
    <property type="entry name" value="MFS_4"/>
    <property type="match status" value="1"/>
</dbReference>
<dbReference type="AlphaFoldDB" id="A0A2M8IVU2"/>
<dbReference type="PANTHER" id="PTHR23537:SF1">
    <property type="entry name" value="SUGAR TRANSPORTER"/>
    <property type="match status" value="1"/>
</dbReference>
<feature type="transmembrane region" description="Helical" evidence="1">
    <location>
        <begin position="212"/>
        <end position="232"/>
    </location>
</feature>
<keyword evidence="1" id="KW-1133">Transmembrane helix</keyword>